<dbReference type="AlphaFoldDB" id="A0A5S4ZSQ9"/>
<name>A0A5S4ZSQ9_9FIRM</name>
<sequence>MTYQSITYEIKEHVAWLTLNRPDSFNAINLELARDFTKALQQSLQGDLSNIPHEIERSNELNNLKYNIL</sequence>
<evidence type="ECO:0008006" key="3">
    <source>
        <dbReference type="Google" id="ProtNLM"/>
    </source>
</evidence>
<dbReference type="InterPro" id="IPR029045">
    <property type="entry name" value="ClpP/crotonase-like_dom_sf"/>
</dbReference>
<dbReference type="RefSeq" id="WP_166511400.1">
    <property type="nucleotide sequence ID" value="NZ_VNHM01000006.1"/>
</dbReference>
<dbReference type="EMBL" id="VNHM01000006">
    <property type="protein sequence ID" value="TYO95986.1"/>
    <property type="molecule type" value="Genomic_DNA"/>
</dbReference>
<organism evidence="1 2">
    <name type="scientific">Desulfallas thermosapovorans DSM 6562</name>
    <dbReference type="NCBI Taxonomy" id="1121431"/>
    <lineage>
        <taxon>Bacteria</taxon>
        <taxon>Bacillati</taxon>
        <taxon>Bacillota</taxon>
        <taxon>Clostridia</taxon>
        <taxon>Eubacteriales</taxon>
        <taxon>Desulfallaceae</taxon>
        <taxon>Desulfallas</taxon>
    </lineage>
</organism>
<dbReference type="Proteomes" id="UP000323166">
    <property type="component" value="Unassembled WGS sequence"/>
</dbReference>
<comment type="caution">
    <text evidence="1">The sequence shown here is derived from an EMBL/GenBank/DDBJ whole genome shotgun (WGS) entry which is preliminary data.</text>
</comment>
<dbReference type="Gene3D" id="3.90.226.10">
    <property type="entry name" value="2-enoyl-CoA Hydratase, Chain A, domain 1"/>
    <property type="match status" value="1"/>
</dbReference>
<reference evidence="1 2" key="1">
    <citation type="submission" date="2019-07" db="EMBL/GenBank/DDBJ databases">
        <title>Genomic Encyclopedia of Type Strains, Phase I: the one thousand microbial genomes (KMG-I) project.</title>
        <authorList>
            <person name="Kyrpides N."/>
        </authorList>
    </citation>
    <scope>NUCLEOTIDE SEQUENCE [LARGE SCALE GENOMIC DNA]</scope>
    <source>
        <strain evidence="1 2">DSM 6562</strain>
    </source>
</reference>
<accession>A0A5S4ZSQ9</accession>
<evidence type="ECO:0000313" key="2">
    <source>
        <dbReference type="Proteomes" id="UP000323166"/>
    </source>
</evidence>
<evidence type="ECO:0000313" key="1">
    <source>
        <dbReference type="EMBL" id="TYO95986.1"/>
    </source>
</evidence>
<proteinExistence type="predicted"/>
<dbReference type="SUPFAM" id="SSF52096">
    <property type="entry name" value="ClpP/crotonase"/>
    <property type="match status" value="1"/>
</dbReference>
<protein>
    <recommendedName>
        <fullName evidence="3">Enoyl-CoA hydratase</fullName>
    </recommendedName>
</protein>
<keyword evidence="2" id="KW-1185">Reference proteome</keyword>
<gene>
    <name evidence="1" type="ORF">LX24_01376</name>
</gene>